<proteinExistence type="predicted"/>
<feature type="transmembrane region" description="Helical" evidence="2">
    <location>
        <begin position="128"/>
        <end position="153"/>
    </location>
</feature>
<dbReference type="EMBL" id="CAICTM010000666">
    <property type="protein sequence ID" value="CAB9514669.1"/>
    <property type="molecule type" value="Genomic_DNA"/>
</dbReference>
<dbReference type="Pfam" id="PF20584">
    <property type="entry name" value="DUF6787"/>
    <property type="match status" value="1"/>
</dbReference>
<feature type="transmembrane region" description="Helical" evidence="2">
    <location>
        <begin position="87"/>
        <end position="108"/>
    </location>
</feature>
<feature type="domain" description="DUF6787" evidence="3">
    <location>
        <begin position="94"/>
        <end position="171"/>
    </location>
</feature>
<organism evidence="4 5">
    <name type="scientific">Seminavis robusta</name>
    <dbReference type="NCBI Taxonomy" id="568900"/>
    <lineage>
        <taxon>Eukaryota</taxon>
        <taxon>Sar</taxon>
        <taxon>Stramenopiles</taxon>
        <taxon>Ochrophyta</taxon>
        <taxon>Bacillariophyta</taxon>
        <taxon>Bacillariophyceae</taxon>
        <taxon>Bacillariophycidae</taxon>
        <taxon>Naviculales</taxon>
        <taxon>Naviculaceae</taxon>
        <taxon>Seminavis</taxon>
    </lineage>
</organism>
<evidence type="ECO:0000313" key="5">
    <source>
        <dbReference type="Proteomes" id="UP001153069"/>
    </source>
</evidence>
<evidence type="ECO:0000256" key="1">
    <source>
        <dbReference type="SAM" id="MobiDB-lite"/>
    </source>
</evidence>
<accession>A0A9N8EA80</accession>
<sequence>MLSTARLHPILTRNLLAGSHRPGISCLVRRHHPKHSSGIHGRPRFFSGSNNGSTSNSGSSSRVVQEKSFLQRFLAPKEMPERGTFAWYREMVLICTVFAITGTSTMMLVRPAVKNVLGLQGSFKEGPWSYRICTIVIMSPLYSILLVMVGTVFGRHAYFRFFSVKMLSRFGIPTELMDKNFEATKKTFKKW</sequence>
<protein>
    <recommendedName>
        <fullName evidence="3">DUF6787 domain-containing protein</fullName>
    </recommendedName>
</protein>
<feature type="compositionally biased region" description="Basic residues" evidence="1">
    <location>
        <begin position="32"/>
        <end position="43"/>
    </location>
</feature>
<gene>
    <name evidence="4" type="ORF">SEMRO_667_G184220.1</name>
</gene>
<dbReference type="Proteomes" id="UP001153069">
    <property type="component" value="Unassembled WGS sequence"/>
</dbReference>
<name>A0A9N8EA80_9STRA</name>
<evidence type="ECO:0000313" key="4">
    <source>
        <dbReference type="EMBL" id="CAB9514669.1"/>
    </source>
</evidence>
<keyword evidence="2" id="KW-0812">Transmembrane</keyword>
<feature type="compositionally biased region" description="Low complexity" evidence="1">
    <location>
        <begin position="47"/>
        <end position="61"/>
    </location>
</feature>
<evidence type="ECO:0000259" key="3">
    <source>
        <dbReference type="Pfam" id="PF20584"/>
    </source>
</evidence>
<dbReference type="AlphaFoldDB" id="A0A9N8EA80"/>
<feature type="region of interest" description="Disordered" evidence="1">
    <location>
        <begin position="32"/>
        <end position="63"/>
    </location>
</feature>
<dbReference type="InterPro" id="IPR046714">
    <property type="entry name" value="DUF6787"/>
</dbReference>
<keyword evidence="5" id="KW-1185">Reference proteome</keyword>
<comment type="caution">
    <text evidence="4">The sequence shown here is derived from an EMBL/GenBank/DDBJ whole genome shotgun (WGS) entry which is preliminary data.</text>
</comment>
<reference evidence="4" key="1">
    <citation type="submission" date="2020-06" db="EMBL/GenBank/DDBJ databases">
        <authorList>
            <consortium name="Plant Systems Biology data submission"/>
        </authorList>
    </citation>
    <scope>NUCLEOTIDE SEQUENCE</scope>
    <source>
        <strain evidence="4">D6</strain>
    </source>
</reference>
<keyword evidence="2" id="KW-0472">Membrane</keyword>
<keyword evidence="2" id="KW-1133">Transmembrane helix</keyword>
<dbReference type="OrthoDB" id="270912at2759"/>
<evidence type="ECO:0000256" key="2">
    <source>
        <dbReference type="SAM" id="Phobius"/>
    </source>
</evidence>